<dbReference type="InterPro" id="IPR036640">
    <property type="entry name" value="ABC1_TM_sf"/>
</dbReference>
<evidence type="ECO:0000259" key="13">
    <source>
        <dbReference type="PROSITE" id="PS50893"/>
    </source>
</evidence>
<dbReference type="InterPro" id="IPR039421">
    <property type="entry name" value="Type_1_exporter"/>
</dbReference>
<dbReference type="GO" id="GO:0005886">
    <property type="term" value="C:plasma membrane"/>
    <property type="evidence" value="ECO:0007669"/>
    <property type="project" value="UniProtKB-SubCell"/>
</dbReference>
<evidence type="ECO:0000259" key="14">
    <source>
        <dbReference type="PROSITE" id="PS50929"/>
    </source>
</evidence>
<keyword evidence="9 12" id="KW-0472">Membrane</keyword>
<dbReference type="InterPro" id="IPR003439">
    <property type="entry name" value="ABC_transporter-like_ATP-bd"/>
</dbReference>
<comment type="similarity">
    <text evidence="10">Belongs to the ABC transporter superfamily. Siderophore-Fe(3+) uptake transporter (SIUT) (TC 3.A.1.21) family.</text>
</comment>
<feature type="transmembrane region" description="Helical" evidence="12">
    <location>
        <begin position="304"/>
        <end position="328"/>
    </location>
</feature>
<keyword evidence="4" id="KW-0997">Cell inner membrane</keyword>
<reference evidence="15" key="1">
    <citation type="submission" date="2021-01" db="EMBL/GenBank/DDBJ databases">
        <title>Whole genome shotgun sequence of Virgisporangium aurantiacum NBRC 16421.</title>
        <authorList>
            <person name="Komaki H."/>
            <person name="Tamura T."/>
        </authorList>
    </citation>
    <scope>NUCLEOTIDE SEQUENCE</scope>
    <source>
        <strain evidence="15">NBRC 16421</strain>
    </source>
</reference>
<dbReference type="SUPFAM" id="SSF52540">
    <property type="entry name" value="P-loop containing nucleoside triphosphate hydrolases"/>
    <property type="match status" value="1"/>
</dbReference>
<dbReference type="PANTHER" id="PTHR43394:SF1">
    <property type="entry name" value="ATP-BINDING CASSETTE SUB-FAMILY B MEMBER 10, MITOCHONDRIAL"/>
    <property type="match status" value="1"/>
</dbReference>
<dbReference type="FunFam" id="3.40.50.300:FF:000221">
    <property type="entry name" value="Multidrug ABC transporter ATP-binding protein"/>
    <property type="match status" value="1"/>
</dbReference>
<dbReference type="InterPro" id="IPR027417">
    <property type="entry name" value="P-loop_NTPase"/>
</dbReference>
<dbReference type="SMART" id="SM00382">
    <property type="entry name" value="AAA"/>
    <property type="match status" value="1"/>
</dbReference>
<dbReference type="GO" id="GO:0015421">
    <property type="term" value="F:ABC-type oligopeptide transporter activity"/>
    <property type="evidence" value="ECO:0007669"/>
    <property type="project" value="TreeGrafter"/>
</dbReference>
<gene>
    <name evidence="15" type="ORF">Vau01_119180</name>
</gene>
<feature type="domain" description="ABC transmembrane type-1" evidence="14">
    <location>
        <begin position="190"/>
        <end position="363"/>
    </location>
</feature>
<proteinExistence type="inferred from homology"/>
<comment type="subcellular location">
    <subcellularLocation>
        <location evidence="1">Cell inner membrane</location>
        <topology evidence="1">Multi-pass membrane protein</topology>
    </subcellularLocation>
</comment>
<dbReference type="Gene3D" id="1.20.1560.10">
    <property type="entry name" value="ABC transporter type 1, transmembrane domain"/>
    <property type="match status" value="1"/>
</dbReference>
<evidence type="ECO:0000256" key="6">
    <source>
        <dbReference type="ARBA" id="ARBA00022741"/>
    </source>
</evidence>
<keyword evidence="8 12" id="KW-1133">Transmembrane helix</keyword>
<protein>
    <submittedName>
        <fullName evidence="15">HlyB/MsbA family ABC transporter</fullName>
    </submittedName>
</protein>
<accession>A0A8J3ZK33</accession>
<dbReference type="Proteomes" id="UP000612585">
    <property type="component" value="Unassembled WGS sequence"/>
</dbReference>
<dbReference type="GO" id="GO:0016887">
    <property type="term" value="F:ATP hydrolysis activity"/>
    <property type="evidence" value="ECO:0007669"/>
    <property type="project" value="InterPro"/>
</dbReference>
<evidence type="ECO:0000313" key="16">
    <source>
        <dbReference type="Proteomes" id="UP000612585"/>
    </source>
</evidence>
<keyword evidence="6" id="KW-0547">Nucleotide-binding</keyword>
<dbReference type="Gene3D" id="3.40.50.300">
    <property type="entry name" value="P-loop containing nucleotide triphosphate hydrolases"/>
    <property type="match status" value="1"/>
</dbReference>
<evidence type="ECO:0000256" key="1">
    <source>
        <dbReference type="ARBA" id="ARBA00004429"/>
    </source>
</evidence>
<evidence type="ECO:0000256" key="4">
    <source>
        <dbReference type="ARBA" id="ARBA00022519"/>
    </source>
</evidence>
<feature type="transmembrane region" description="Helical" evidence="12">
    <location>
        <begin position="115"/>
        <end position="136"/>
    </location>
</feature>
<dbReference type="EMBL" id="BOPG01000115">
    <property type="protein sequence ID" value="GIJ64402.1"/>
    <property type="molecule type" value="Genomic_DNA"/>
</dbReference>
<evidence type="ECO:0000256" key="8">
    <source>
        <dbReference type="ARBA" id="ARBA00022989"/>
    </source>
</evidence>
<dbReference type="Pfam" id="PF00005">
    <property type="entry name" value="ABC_tran"/>
    <property type="match status" value="1"/>
</dbReference>
<feature type="transmembrane region" description="Helical" evidence="12">
    <location>
        <begin position="190"/>
        <end position="211"/>
    </location>
</feature>
<keyword evidence="3" id="KW-1003">Cell membrane</keyword>
<keyword evidence="7" id="KW-0067">ATP-binding</keyword>
<evidence type="ECO:0000256" key="10">
    <source>
        <dbReference type="ARBA" id="ARBA00023455"/>
    </source>
</evidence>
<dbReference type="PROSITE" id="PS50929">
    <property type="entry name" value="ABC_TM1F"/>
    <property type="match status" value="1"/>
</dbReference>
<evidence type="ECO:0000256" key="5">
    <source>
        <dbReference type="ARBA" id="ARBA00022692"/>
    </source>
</evidence>
<feature type="domain" description="ABC transporter" evidence="13">
    <location>
        <begin position="397"/>
        <end position="637"/>
    </location>
</feature>
<dbReference type="AlphaFoldDB" id="A0A8J3ZK33"/>
<dbReference type="PROSITE" id="PS50893">
    <property type="entry name" value="ABC_TRANSPORTER_2"/>
    <property type="match status" value="1"/>
</dbReference>
<keyword evidence="2" id="KW-0813">Transport</keyword>
<feature type="region of interest" description="Disordered" evidence="11">
    <location>
        <begin position="1"/>
        <end position="44"/>
    </location>
</feature>
<evidence type="ECO:0000256" key="11">
    <source>
        <dbReference type="SAM" id="MobiDB-lite"/>
    </source>
</evidence>
<evidence type="ECO:0000256" key="7">
    <source>
        <dbReference type="ARBA" id="ARBA00022840"/>
    </source>
</evidence>
<keyword evidence="16" id="KW-1185">Reference proteome</keyword>
<comment type="caution">
    <text evidence="15">The sequence shown here is derived from an EMBL/GenBank/DDBJ whole genome shotgun (WGS) entry which is preliminary data.</text>
</comment>
<evidence type="ECO:0000256" key="2">
    <source>
        <dbReference type="ARBA" id="ARBA00022448"/>
    </source>
</evidence>
<feature type="transmembrane region" description="Helical" evidence="12">
    <location>
        <begin position="74"/>
        <end position="95"/>
    </location>
</feature>
<organism evidence="15 16">
    <name type="scientific">Virgisporangium aurantiacum</name>
    <dbReference type="NCBI Taxonomy" id="175570"/>
    <lineage>
        <taxon>Bacteria</taxon>
        <taxon>Bacillati</taxon>
        <taxon>Actinomycetota</taxon>
        <taxon>Actinomycetes</taxon>
        <taxon>Micromonosporales</taxon>
        <taxon>Micromonosporaceae</taxon>
        <taxon>Virgisporangium</taxon>
    </lineage>
</organism>
<dbReference type="GO" id="GO:0005524">
    <property type="term" value="F:ATP binding"/>
    <property type="evidence" value="ECO:0007669"/>
    <property type="project" value="UniProtKB-KW"/>
</dbReference>
<dbReference type="InterPro" id="IPR011527">
    <property type="entry name" value="ABC1_TM_dom"/>
</dbReference>
<evidence type="ECO:0000256" key="3">
    <source>
        <dbReference type="ARBA" id="ARBA00022475"/>
    </source>
</evidence>
<name>A0A8J3ZK33_9ACTN</name>
<feature type="transmembrane region" description="Helical" evidence="12">
    <location>
        <begin position="217"/>
        <end position="236"/>
    </location>
</feature>
<sequence length="657" mass="71015">MPEVNGDGGRAADRAPAKPNGVDVTTDGEQPAAAPPTCHDLTDAASRTPRSLRQFPRLCRDAIRLVHVAAPREFYLSVVFKALNGVGLVLVLLIGGDVVAKVLAADRDDGAFATVAPRLAALTGVTILLTLVSAAGRELREIIGALTARHAQQKIIEVSSTVELVAFDTPSFHDRLLRATMGGQMRPIQLVEGLLGIIGTMMGVAAISATLLALRPWLLPLVLAAAVPLLLASARAGEAFFGFQKRTTPAQRLRGYLFTLLTGKEPAKEVRAFGLAGYLRDRYDRIYAEHISELRKTAWKRLGFTLQGTLAMSLSLMLTVGVLLFLALDDRMELAQAGAAAAAVLVLGERILFTVLHAGQLYETTLFMADYTSFLELRPEGREPMAHQEPARRTASARLEDVTFTYPSAAVPAVRGVSMHVDEGEIVALVGENGSGKTTLAKLICRLYLPESGRILWNGQDGAALEPDDVRASIAVIFQDFLHYSLSAGENIGLGRPQDLADQHRIEQAARHARAHDFLARLPKGYDTLLGPEFDGGTELSIGQWQRVALARAFFRDAPFIILDEPTASLDARAEAELFNSIRVLCKGRSVLLISHRFSSVRAADRIYVLRDGEIVEHGTHDALMGLHGLYADLFSLQAAAYLDGSGVSTQESSPVR</sequence>
<evidence type="ECO:0000256" key="9">
    <source>
        <dbReference type="ARBA" id="ARBA00023136"/>
    </source>
</evidence>
<evidence type="ECO:0000313" key="15">
    <source>
        <dbReference type="EMBL" id="GIJ64402.1"/>
    </source>
</evidence>
<evidence type="ECO:0000256" key="12">
    <source>
        <dbReference type="SAM" id="Phobius"/>
    </source>
</evidence>
<dbReference type="SUPFAM" id="SSF90123">
    <property type="entry name" value="ABC transporter transmembrane region"/>
    <property type="match status" value="1"/>
</dbReference>
<dbReference type="InterPro" id="IPR003593">
    <property type="entry name" value="AAA+_ATPase"/>
</dbReference>
<dbReference type="PANTHER" id="PTHR43394">
    <property type="entry name" value="ATP-DEPENDENT PERMEASE MDL1, MITOCHONDRIAL"/>
    <property type="match status" value="1"/>
</dbReference>
<keyword evidence="5 12" id="KW-0812">Transmembrane</keyword>